<reference evidence="2" key="1">
    <citation type="submission" date="2020-05" db="EMBL/GenBank/DDBJ databases">
        <authorList>
            <person name="Chiriac C."/>
            <person name="Salcher M."/>
            <person name="Ghai R."/>
            <person name="Kavagutti S V."/>
        </authorList>
    </citation>
    <scope>NUCLEOTIDE SEQUENCE</scope>
</reference>
<proteinExistence type="predicted"/>
<organism evidence="2">
    <name type="scientific">uncultured Caudovirales phage</name>
    <dbReference type="NCBI Taxonomy" id="2100421"/>
    <lineage>
        <taxon>Viruses</taxon>
        <taxon>Duplodnaviria</taxon>
        <taxon>Heunggongvirae</taxon>
        <taxon>Uroviricota</taxon>
        <taxon>Caudoviricetes</taxon>
        <taxon>Peduoviridae</taxon>
        <taxon>Maltschvirus</taxon>
        <taxon>Maltschvirus maltsch</taxon>
    </lineage>
</organism>
<name>A0A6J5SM88_9CAUD</name>
<evidence type="ECO:0000313" key="2">
    <source>
        <dbReference type="EMBL" id="CAB4216061.1"/>
    </source>
</evidence>
<dbReference type="EMBL" id="LR797056">
    <property type="protein sequence ID" value="CAB4183911.1"/>
    <property type="molecule type" value="Genomic_DNA"/>
</dbReference>
<evidence type="ECO:0000313" key="1">
    <source>
        <dbReference type="EMBL" id="CAB4183911.1"/>
    </source>
</evidence>
<dbReference type="EMBL" id="LR797433">
    <property type="protein sequence ID" value="CAB4216061.1"/>
    <property type="molecule type" value="Genomic_DNA"/>
</dbReference>
<accession>A0A6J5SM88</accession>
<gene>
    <name evidence="1" type="ORF">UFOVP1109_15</name>
    <name evidence="2" type="ORF">UFOVP1473_54</name>
    <name evidence="3" type="ORF">UFOVP1560_6</name>
</gene>
<protein>
    <submittedName>
        <fullName evidence="2">Uncharacterized protein</fullName>
    </submittedName>
</protein>
<evidence type="ECO:0000313" key="3">
    <source>
        <dbReference type="EMBL" id="CAB5229729.1"/>
    </source>
</evidence>
<dbReference type="EMBL" id="LR798410">
    <property type="protein sequence ID" value="CAB5229729.1"/>
    <property type="molecule type" value="Genomic_DNA"/>
</dbReference>
<sequence>MHNVIHTGNLYKIWSNNDVVAFITAQSEEKALTIYKEKGKALVVTAEKISFGSPEKIEKIYS</sequence>